<evidence type="ECO:0000256" key="6">
    <source>
        <dbReference type="SAM" id="MobiDB-lite"/>
    </source>
</evidence>
<dbReference type="GO" id="GO:0006465">
    <property type="term" value="P:signal peptide processing"/>
    <property type="evidence" value="ECO:0007669"/>
    <property type="project" value="UniProtKB-UniRule"/>
</dbReference>
<evidence type="ECO:0000256" key="2">
    <source>
        <dbReference type="ARBA" id="ARBA00022692"/>
    </source>
</evidence>
<keyword evidence="10" id="KW-1185">Reference proteome</keyword>
<dbReference type="GO" id="GO:0009003">
    <property type="term" value="F:signal peptidase activity"/>
    <property type="evidence" value="ECO:0007669"/>
    <property type="project" value="UniProtKB-EC"/>
</dbReference>
<dbReference type="CDD" id="cd06530">
    <property type="entry name" value="S26_SPase_I"/>
    <property type="match status" value="1"/>
</dbReference>
<proteinExistence type="predicted"/>
<keyword evidence="3 7" id="KW-1133">Transmembrane helix</keyword>
<keyword evidence="4 7" id="KW-0472">Membrane</keyword>
<protein>
    <recommendedName>
        <fullName evidence="5">Signal peptidase I</fullName>
        <ecNumber evidence="5">3.4.21.89</ecNumber>
    </recommendedName>
</protein>
<sequence length="246" mass="26521">MTLPDIMREEEGMPVDAAGQAKRREMRETRSTRTRRAKTGSGINTAAAKDPVHPAMRIYAAFRSTVMTVGAIVGVASILTFGVSLLFGVRPLVVVSGSMEPTIPVGAVVFTAQTPAGDIKDGTIVTVDRPRNLGLVTHRLIKSVETEPGTYEYTLKGDANSKDDPEPYKVKTAGKYVWHVVGLGYLAEFLQSRNGMIVGIGCGLALFALFIADPDRIASRRSKRNEEADPEGAEHATQQESHGTHS</sequence>
<dbReference type="GO" id="GO:0016020">
    <property type="term" value="C:membrane"/>
    <property type="evidence" value="ECO:0007669"/>
    <property type="project" value="UniProtKB-SubCell"/>
</dbReference>
<evidence type="ECO:0000256" key="3">
    <source>
        <dbReference type="ARBA" id="ARBA00022989"/>
    </source>
</evidence>
<name>A0A4R5KIH5_9MICC</name>
<comment type="subcellular location">
    <subcellularLocation>
        <location evidence="1">Membrane</location>
    </subcellularLocation>
</comment>
<dbReference type="EC" id="3.4.21.89" evidence="5"/>
<dbReference type="GO" id="GO:0004252">
    <property type="term" value="F:serine-type endopeptidase activity"/>
    <property type="evidence" value="ECO:0007669"/>
    <property type="project" value="UniProtKB-UniRule"/>
</dbReference>
<gene>
    <name evidence="9" type="ORF">E1809_12245</name>
</gene>
<reference evidence="9 10" key="1">
    <citation type="submission" date="2019-03" db="EMBL/GenBank/DDBJ databases">
        <title>Whole genome sequence of Arthrobacter sp JH1-1.</title>
        <authorList>
            <person name="Trinh H.N."/>
        </authorList>
    </citation>
    <scope>NUCLEOTIDE SEQUENCE [LARGE SCALE GENOMIC DNA]</scope>
    <source>
        <strain evidence="9 10">JH1-1</strain>
    </source>
</reference>
<keyword evidence="2 7" id="KW-0812">Transmembrane</keyword>
<feature type="region of interest" description="Disordered" evidence="6">
    <location>
        <begin position="220"/>
        <end position="246"/>
    </location>
</feature>
<evidence type="ECO:0000313" key="10">
    <source>
        <dbReference type="Proteomes" id="UP000295511"/>
    </source>
</evidence>
<feature type="transmembrane region" description="Helical" evidence="7">
    <location>
        <begin position="195"/>
        <end position="212"/>
    </location>
</feature>
<dbReference type="NCBIfam" id="TIGR02228">
    <property type="entry name" value="sigpep_I_arch"/>
    <property type="match status" value="1"/>
</dbReference>
<evidence type="ECO:0000313" key="9">
    <source>
        <dbReference type="EMBL" id="TDF95281.1"/>
    </source>
</evidence>
<dbReference type="SUPFAM" id="SSF51306">
    <property type="entry name" value="LexA/Signal peptidase"/>
    <property type="match status" value="1"/>
</dbReference>
<feature type="region of interest" description="Disordered" evidence="6">
    <location>
        <begin position="1"/>
        <end position="39"/>
    </location>
</feature>
<dbReference type="InterPro" id="IPR019533">
    <property type="entry name" value="Peptidase_S26"/>
</dbReference>
<dbReference type="AlphaFoldDB" id="A0A4R5KIH5"/>
<feature type="compositionally biased region" description="Basic and acidic residues" evidence="6">
    <location>
        <begin position="1"/>
        <end position="11"/>
    </location>
</feature>
<evidence type="ECO:0000256" key="4">
    <source>
        <dbReference type="ARBA" id="ARBA00023136"/>
    </source>
</evidence>
<keyword evidence="9" id="KW-0378">Hydrolase</keyword>
<evidence type="ECO:0000256" key="1">
    <source>
        <dbReference type="ARBA" id="ARBA00004370"/>
    </source>
</evidence>
<dbReference type="EMBL" id="SMRU01000013">
    <property type="protein sequence ID" value="TDF95281.1"/>
    <property type="molecule type" value="Genomic_DNA"/>
</dbReference>
<feature type="domain" description="Peptidase S26" evidence="8">
    <location>
        <begin position="73"/>
        <end position="149"/>
    </location>
</feature>
<comment type="caution">
    <text evidence="9">The sequence shown here is derived from an EMBL/GenBank/DDBJ whole genome shotgun (WGS) entry which is preliminary data.</text>
</comment>
<dbReference type="InterPro" id="IPR001733">
    <property type="entry name" value="Peptidase_S26B"/>
</dbReference>
<dbReference type="PANTHER" id="PTHR10806">
    <property type="entry name" value="SIGNAL PEPTIDASE COMPLEX CATALYTIC SUBUNIT SEC11"/>
    <property type="match status" value="1"/>
</dbReference>
<dbReference type="InterPro" id="IPR036286">
    <property type="entry name" value="LexA/Signal_pep-like_sf"/>
</dbReference>
<dbReference type="Proteomes" id="UP000295511">
    <property type="component" value="Unassembled WGS sequence"/>
</dbReference>
<dbReference type="Pfam" id="PF10502">
    <property type="entry name" value="Peptidase_S26"/>
    <property type="match status" value="1"/>
</dbReference>
<evidence type="ECO:0000256" key="7">
    <source>
        <dbReference type="SAM" id="Phobius"/>
    </source>
</evidence>
<dbReference type="OrthoDB" id="3790724at2"/>
<accession>A0A4R5KIH5</accession>
<feature type="transmembrane region" description="Helical" evidence="7">
    <location>
        <begin position="66"/>
        <end position="89"/>
    </location>
</feature>
<dbReference type="PANTHER" id="PTHR10806:SF6">
    <property type="entry name" value="SIGNAL PEPTIDASE COMPLEX CATALYTIC SUBUNIT SEC11"/>
    <property type="match status" value="1"/>
</dbReference>
<organism evidence="9 10">
    <name type="scientific">Arthrobacter terricola</name>
    <dbReference type="NCBI Taxonomy" id="2547396"/>
    <lineage>
        <taxon>Bacteria</taxon>
        <taxon>Bacillati</taxon>
        <taxon>Actinomycetota</taxon>
        <taxon>Actinomycetes</taxon>
        <taxon>Micrococcales</taxon>
        <taxon>Micrococcaceae</taxon>
        <taxon>Arthrobacter</taxon>
    </lineage>
</organism>
<feature type="compositionally biased region" description="Basic and acidic residues" evidence="6">
    <location>
        <begin position="22"/>
        <end position="31"/>
    </location>
</feature>
<feature type="compositionally biased region" description="Polar residues" evidence="6">
    <location>
        <begin position="236"/>
        <end position="246"/>
    </location>
</feature>
<evidence type="ECO:0000259" key="8">
    <source>
        <dbReference type="Pfam" id="PF10502"/>
    </source>
</evidence>
<evidence type="ECO:0000256" key="5">
    <source>
        <dbReference type="NCBIfam" id="TIGR02228"/>
    </source>
</evidence>